<accession>A0AAW1FLN6</accession>
<keyword evidence="2" id="KW-1185">Reference proteome</keyword>
<dbReference type="Proteomes" id="UP001488805">
    <property type="component" value="Unassembled WGS sequence"/>
</dbReference>
<reference evidence="1 2" key="1">
    <citation type="journal article" date="2024" name="Genome Biol. Evol.">
        <title>Chromosome-level genome assembly of the viviparous eelpout Zoarces viviparus.</title>
        <authorList>
            <person name="Fuhrmann N."/>
            <person name="Brasseur M.V."/>
            <person name="Bakowski C.E."/>
            <person name="Podsiadlowski L."/>
            <person name="Prost S."/>
            <person name="Krehenwinkel H."/>
            <person name="Mayer C."/>
        </authorList>
    </citation>
    <scope>NUCLEOTIDE SEQUENCE [LARGE SCALE GENOMIC DNA]</scope>
    <source>
        <strain evidence="1">NO-MEL_2022_Ind0_liver</strain>
    </source>
</reference>
<proteinExistence type="predicted"/>
<evidence type="ECO:0000313" key="1">
    <source>
        <dbReference type="EMBL" id="KAK9535687.1"/>
    </source>
</evidence>
<comment type="caution">
    <text evidence="1">The sequence shown here is derived from an EMBL/GenBank/DDBJ whole genome shotgun (WGS) entry which is preliminary data.</text>
</comment>
<evidence type="ECO:0000313" key="2">
    <source>
        <dbReference type="Proteomes" id="UP001488805"/>
    </source>
</evidence>
<sequence length="85" mass="9415">MTTSLKPSGEPEESLCTRLVSPNVNSEEAERAIAKTTMVLYVIRKEGADEEDEPEDVGVVIEVLMNLDGRKLSPKVQALKMKKLQ</sequence>
<gene>
    <name evidence="1" type="ORF">VZT92_008056</name>
</gene>
<dbReference type="EMBL" id="JBCEZU010000056">
    <property type="protein sequence ID" value="KAK9535687.1"/>
    <property type="molecule type" value="Genomic_DNA"/>
</dbReference>
<dbReference type="AlphaFoldDB" id="A0AAW1FLN6"/>
<protein>
    <submittedName>
        <fullName evidence="1">Uncharacterized protein</fullName>
    </submittedName>
</protein>
<organism evidence="1 2">
    <name type="scientific">Zoarces viviparus</name>
    <name type="common">Viviparous eelpout</name>
    <name type="synonym">Blennius viviparus</name>
    <dbReference type="NCBI Taxonomy" id="48416"/>
    <lineage>
        <taxon>Eukaryota</taxon>
        <taxon>Metazoa</taxon>
        <taxon>Chordata</taxon>
        <taxon>Craniata</taxon>
        <taxon>Vertebrata</taxon>
        <taxon>Euteleostomi</taxon>
        <taxon>Actinopterygii</taxon>
        <taxon>Neopterygii</taxon>
        <taxon>Teleostei</taxon>
        <taxon>Neoteleostei</taxon>
        <taxon>Acanthomorphata</taxon>
        <taxon>Eupercaria</taxon>
        <taxon>Perciformes</taxon>
        <taxon>Cottioidei</taxon>
        <taxon>Zoarcales</taxon>
        <taxon>Zoarcidae</taxon>
        <taxon>Zoarcinae</taxon>
        <taxon>Zoarces</taxon>
    </lineage>
</organism>
<name>A0AAW1FLN6_ZOAVI</name>